<reference evidence="2" key="1">
    <citation type="submission" date="2022-07" db="EMBL/GenBank/DDBJ databases">
        <title>Complete genome of Mycoplasma equigenitalium type strain T37.</title>
        <authorList>
            <person name="Spergser J."/>
        </authorList>
    </citation>
    <scope>NUCLEOTIDE SEQUENCE</scope>
    <source>
        <strain evidence="2">T37</strain>
    </source>
</reference>
<keyword evidence="3" id="KW-1185">Reference proteome</keyword>
<sequence length="86" mass="9910">MGKLTFEAKPIAIGPRIKIGIELKIKTKILKVLAAILFVFFASAYAIRKEIKKLIKNEIFIKIIENLKYEKYNFSTEITELILINP</sequence>
<name>A0ABY5J3R2_9BACT</name>
<evidence type="ECO:0000256" key="1">
    <source>
        <dbReference type="SAM" id="Phobius"/>
    </source>
</evidence>
<keyword evidence="1" id="KW-0472">Membrane</keyword>
<accession>A0ABY5J3R2</accession>
<protein>
    <submittedName>
        <fullName evidence="2">Uncharacterized protein</fullName>
    </submittedName>
</protein>
<dbReference type="Proteomes" id="UP001059576">
    <property type="component" value="Chromosome"/>
</dbReference>
<dbReference type="RefSeq" id="WP_256541816.1">
    <property type="nucleotide sequence ID" value="NZ_CP101808.1"/>
</dbReference>
<dbReference type="EMBL" id="CP101808">
    <property type="protein sequence ID" value="UUD36787.1"/>
    <property type="molecule type" value="Genomic_DNA"/>
</dbReference>
<gene>
    <name evidence="2" type="ORF">NPA09_02720</name>
</gene>
<keyword evidence="1" id="KW-0812">Transmembrane</keyword>
<feature type="transmembrane region" description="Helical" evidence="1">
    <location>
        <begin position="29"/>
        <end position="47"/>
    </location>
</feature>
<organism evidence="2 3">
    <name type="scientific">Mycoplasmopsis equigenitalium</name>
    <dbReference type="NCBI Taxonomy" id="114883"/>
    <lineage>
        <taxon>Bacteria</taxon>
        <taxon>Bacillati</taxon>
        <taxon>Mycoplasmatota</taxon>
        <taxon>Mycoplasmoidales</taxon>
        <taxon>Metamycoplasmataceae</taxon>
        <taxon>Mycoplasmopsis</taxon>
    </lineage>
</organism>
<evidence type="ECO:0000313" key="3">
    <source>
        <dbReference type="Proteomes" id="UP001059576"/>
    </source>
</evidence>
<keyword evidence="1" id="KW-1133">Transmembrane helix</keyword>
<proteinExistence type="predicted"/>
<evidence type="ECO:0000313" key="2">
    <source>
        <dbReference type="EMBL" id="UUD36787.1"/>
    </source>
</evidence>